<dbReference type="GO" id="GO:0004553">
    <property type="term" value="F:hydrolase activity, hydrolyzing O-glycosyl compounds"/>
    <property type="evidence" value="ECO:0007669"/>
    <property type="project" value="InterPro"/>
</dbReference>
<evidence type="ECO:0000313" key="6">
    <source>
        <dbReference type="EMBL" id="SKB88353.1"/>
    </source>
</evidence>
<comment type="similarity">
    <text evidence="3">Belongs to the glycosyl hydrolase 5 (cellulase A) family.</text>
</comment>
<feature type="chain" id="PRO_5012278721" evidence="4">
    <location>
        <begin position="23"/>
        <end position="332"/>
    </location>
</feature>
<dbReference type="Pfam" id="PF00150">
    <property type="entry name" value="Cellulase"/>
    <property type="match status" value="1"/>
</dbReference>
<proteinExistence type="inferred from homology"/>
<gene>
    <name evidence="6" type="ORF">SAMN03080601_01439</name>
</gene>
<dbReference type="GO" id="GO:0000272">
    <property type="term" value="P:polysaccharide catabolic process"/>
    <property type="evidence" value="ECO:0007669"/>
    <property type="project" value="InterPro"/>
</dbReference>
<dbReference type="InterPro" id="IPR001547">
    <property type="entry name" value="Glyco_hydro_5"/>
</dbReference>
<dbReference type="Gene3D" id="3.20.20.80">
    <property type="entry name" value="Glycosidases"/>
    <property type="match status" value="1"/>
</dbReference>
<keyword evidence="2 3" id="KW-0326">Glycosidase</keyword>
<dbReference type="SUPFAM" id="SSF51445">
    <property type="entry name" value="(Trans)glycosidases"/>
    <property type="match status" value="1"/>
</dbReference>
<evidence type="ECO:0000256" key="4">
    <source>
        <dbReference type="SAM" id="SignalP"/>
    </source>
</evidence>
<name>A0A1T5EWN6_9BACT</name>
<organism evidence="6 7">
    <name type="scientific">Alkalitalea saponilacus</name>
    <dbReference type="NCBI Taxonomy" id="889453"/>
    <lineage>
        <taxon>Bacteria</taxon>
        <taxon>Pseudomonadati</taxon>
        <taxon>Bacteroidota</taxon>
        <taxon>Bacteroidia</taxon>
        <taxon>Marinilabiliales</taxon>
        <taxon>Marinilabiliaceae</taxon>
        <taxon>Alkalitalea</taxon>
    </lineage>
</organism>
<dbReference type="RefSeq" id="WP_079557206.1">
    <property type="nucleotide sequence ID" value="NZ_CP021904.1"/>
</dbReference>
<reference evidence="6 7" key="1">
    <citation type="submission" date="2017-02" db="EMBL/GenBank/DDBJ databases">
        <authorList>
            <person name="Peterson S.W."/>
        </authorList>
    </citation>
    <scope>NUCLEOTIDE SEQUENCE [LARGE SCALE GENOMIC DNA]</scope>
    <source>
        <strain evidence="6 7">DSM 24412</strain>
    </source>
</reference>
<dbReference type="STRING" id="889453.SAMN03080601_01439"/>
<accession>A0A1T5EWN6</accession>
<dbReference type="PROSITE" id="PS51257">
    <property type="entry name" value="PROKAR_LIPOPROTEIN"/>
    <property type="match status" value="1"/>
</dbReference>
<dbReference type="OrthoDB" id="9800925at2"/>
<feature type="signal peptide" evidence="4">
    <location>
        <begin position="1"/>
        <end position="22"/>
    </location>
</feature>
<dbReference type="AlphaFoldDB" id="A0A1T5EWN6"/>
<dbReference type="EMBL" id="FUYV01000006">
    <property type="protein sequence ID" value="SKB88353.1"/>
    <property type="molecule type" value="Genomic_DNA"/>
</dbReference>
<evidence type="ECO:0000256" key="1">
    <source>
        <dbReference type="ARBA" id="ARBA00022801"/>
    </source>
</evidence>
<feature type="domain" description="Glycoside hydrolase family 5" evidence="5">
    <location>
        <begin position="40"/>
        <end position="284"/>
    </location>
</feature>
<keyword evidence="7" id="KW-1185">Reference proteome</keyword>
<sequence>MKTYTFFSLMALLALASCKSNHTSLDGVAYVKGRHVYTANHEKLVMRGVNEMFIWSDDLTGDTIIPEIAKTNSNTLRIVWLTDSENINATPENLDKIIQNTVDAGIFPMPELHGATGKWEKLQEQVDYWVRPDVVKVLKKHERYLLLNIVNECGGHDVDAETFRIGYELAIDRIRATGLRCPLVIDASGWGQDLDILLETGPGLLKHDPLSNLIFSVHMWWVAEDGSTQRIIDGIEQSVNLNLPLIVGEFAPMGVNCARHIDYETIMEQCQKHDIGWLAWSWGAVGNGDCAEMDMTRGELRGKFKGLTDWGLEVAVTHPYSIKNTSIKPSLE</sequence>
<keyword evidence="4" id="KW-0732">Signal</keyword>
<dbReference type="InterPro" id="IPR017853">
    <property type="entry name" value="GH"/>
</dbReference>
<evidence type="ECO:0000313" key="7">
    <source>
        <dbReference type="Proteomes" id="UP000191055"/>
    </source>
</evidence>
<evidence type="ECO:0000256" key="2">
    <source>
        <dbReference type="ARBA" id="ARBA00023295"/>
    </source>
</evidence>
<evidence type="ECO:0000256" key="3">
    <source>
        <dbReference type="RuleBase" id="RU361153"/>
    </source>
</evidence>
<dbReference type="Proteomes" id="UP000191055">
    <property type="component" value="Unassembled WGS sequence"/>
</dbReference>
<evidence type="ECO:0000259" key="5">
    <source>
        <dbReference type="Pfam" id="PF00150"/>
    </source>
</evidence>
<protein>
    <submittedName>
        <fullName evidence="6">Mannan endo-1,4-beta-mannosidase</fullName>
    </submittedName>
</protein>
<keyword evidence="1 3" id="KW-0378">Hydrolase</keyword>
<dbReference type="KEGG" id="asx:CDL62_01880"/>